<organism evidence="1 2">
    <name type="scientific">Mycobacterium avium (strain 104)</name>
    <dbReference type="NCBI Taxonomy" id="243243"/>
    <lineage>
        <taxon>Bacteria</taxon>
        <taxon>Bacillati</taxon>
        <taxon>Actinomycetota</taxon>
        <taxon>Actinomycetes</taxon>
        <taxon>Mycobacteriales</taxon>
        <taxon>Mycobacteriaceae</taxon>
        <taxon>Mycobacterium</taxon>
        <taxon>Mycobacterium avium complex (MAC)</taxon>
    </lineage>
</organism>
<reference evidence="1 2" key="1">
    <citation type="submission" date="2006-10" db="EMBL/GenBank/DDBJ databases">
        <authorList>
            <person name="Fleischmann R.D."/>
            <person name="Dodson R.J."/>
            <person name="Haft D.H."/>
            <person name="Merkel J.S."/>
            <person name="Nelson W.C."/>
            <person name="Fraser C.M."/>
        </authorList>
    </citation>
    <scope>NUCLEOTIDE SEQUENCE [LARGE SCALE GENOMIC DNA]</scope>
    <source>
        <strain evidence="1 2">104</strain>
    </source>
</reference>
<name>A0A0H3A1J1_MYCA1</name>
<dbReference type="Proteomes" id="UP000001574">
    <property type="component" value="Chromosome"/>
</dbReference>
<dbReference type="AlphaFoldDB" id="A0A0H3A1J1"/>
<sequence length="198" mass="22725">MTSTADLALHLAANVHAIARRPDAGACYTQIKTIVDDIERVINRPPAPRFCGQCDTMIERKICGLALYAPRDAIEVTCPNPLCRTTHNIERLYNRTLNNADNKTFPREVLIGNQRTDADRYTTGIMGELGEFVHWRTFARWVREHQLKPAIWVRPNGRRVFTRHSSEDTPEYRLADVRKVKRHMDRKTGKAKTAKTTD</sequence>
<proteinExistence type="predicted"/>
<dbReference type="RefSeq" id="WP_011723786.1">
    <property type="nucleotide sequence ID" value="NC_008595.1"/>
</dbReference>
<protein>
    <submittedName>
        <fullName evidence="1">Gp75 protein</fullName>
    </submittedName>
</protein>
<evidence type="ECO:0000313" key="2">
    <source>
        <dbReference type="Proteomes" id="UP000001574"/>
    </source>
</evidence>
<dbReference type="KEGG" id="mav:MAV_0819"/>
<dbReference type="HOGENOM" id="CLU_1376811_0_0_11"/>
<dbReference type="EMBL" id="CP000479">
    <property type="protein sequence ID" value="ABK67874.1"/>
    <property type="molecule type" value="Genomic_DNA"/>
</dbReference>
<evidence type="ECO:0000313" key="1">
    <source>
        <dbReference type="EMBL" id="ABK67874.1"/>
    </source>
</evidence>
<gene>
    <name evidence="1" type="ordered locus">MAV_0819</name>
</gene>
<accession>A0A0H3A1J1</accession>